<protein>
    <submittedName>
        <fullName evidence="2">Uncharacterized protein</fullName>
    </submittedName>
</protein>
<organism evidence="2 3">
    <name type="scientific">Trichonephila clavata</name>
    <name type="common">Joro spider</name>
    <name type="synonym">Nephila clavata</name>
    <dbReference type="NCBI Taxonomy" id="2740835"/>
    <lineage>
        <taxon>Eukaryota</taxon>
        <taxon>Metazoa</taxon>
        <taxon>Ecdysozoa</taxon>
        <taxon>Arthropoda</taxon>
        <taxon>Chelicerata</taxon>
        <taxon>Arachnida</taxon>
        <taxon>Araneae</taxon>
        <taxon>Araneomorphae</taxon>
        <taxon>Entelegynae</taxon>
        <taxon>Araneoidea</taxon>
        <taxon>Nephilidae</taxon>
        <taxon>Trichonephila</taxon>
    </lineage>
</organism>
<keyword evidence="1" id="KW-0812">Transmembrane</keyword>
<sequence length="58" mass="6555">LKIQYMELDPNFTEFMAPGMILGITYMMAVGLTAMSVIIEKKEGLLDRSWIAGKFPRS</sequence>
<dbReference type="Proteomes" id="UP000887116">
    <property type="component" value="Unassembled WGS sequence"/>
</dbReference>
<dbReference type="OrthoDB" id="10255969at2759"/>
<dbReference type="EMBL" id="BMAO01014763">
    <property type="protein sequence ID" value="GFQ96948.1"/>
    <property type="molecule type" value="Genomic_DNA"/>
</dbReference>
<evidence type="ECO:0000256" key="1">
    <source>
        <dbReference type="SAM" id="Phobius"/>
    </source>
</evidence>
<evidence type="ECO:0000313" key="3">
    <source>
        <dbReference type="Proteomes" id="UP000887116"/>
    </source>
</evidence>
<name>A0A8X6L7S3_TRICU</name>
<keyword evidence="1" id="KW-0472">Membrane</keyword>
<accession>A0A8X6L7S3</accession>
<dbReference type="AlphaFoldDB" id="A0A8X6L7S3"/>
<keyword evidence="3" id="KW-1185">Reference proteome</keyword>
<comment type="caution">
    <text evidence="2">The sequence shown here is derived from an EMBL/GenBank/DDBJ whole genome shotgun (WGS) entry which is preliminary data.</text>
</comment>
<feature type="non-terminal residue" evidence="2">
    <location>
        <position position="1"/>
    </location>
</feature>
<evidence type="ECO:0000313" key="2">
    <source>
        <dbReference type="EMBL" id="GFQ96948.1"/>
    </source>
</evidence>
<proteinExistence type="predicted"/>
<gene>
    <name evidence="2" type="ORF">TNCT_84901</name>
</gene>
<keyword evidence="1" id="KW-1133">Transmembrane helix</keyword>
<feature type="transmembrane region" description="Helical" evidence="1">
    <location>
        <begin position="20"/>
        <end position="39"/>
    </location>
</feature>
<reference evidence="2" key="1">
    <citation type="submission" date="2020-07" db="EMBL/GenBank/DDBJ databases">
        <title>Multicomponent nature underlies the extraordinary mechanical properties of spider dragline silk.</title>
        <authorList>
            <person name="Kono N."/>
            <person name="Nakamura H."/>
            <person name="Mori M."/>
            <person name="Yoshida Y."/>
            <person name="Ohtoshi R."/>
            <person name="Malay A.D."/>
            <person name="Moran D.A.P."/>
            <person name="Tomita M."/>
            <person name="Numata K."/>
            <person name="Arakawa K."/>
        </authorList>
    </citation>
    <scope>NUCLEOTIDE SEQUENCE</scope>
</reference>